<dbReference type="AlphaFoldDB" id="A0A0G0QP50"/>
<dbReference type="InterPro" id="IPR020816">
    <property type="entry name" value="Histone-like_DNA-bd_CS"/>
</dbReference>
<dbReference type="InterPro" id="IPR010992">
    <property type="entry name" value="IHF-like_DNA-bd_dom_sf"/>
</dbReference>
<keyword evidence="1" id="KW-0226">DNA condensation</keyword>
<comment type="caution">
    <text evidence="4">The sequence shown here is derived from an EMBL/GenBank/DDBJ whole genome shotgun (WGS) entry which is preliminary data.</text>
</comment>
<evidence type="ECO:0000256" key="2">
    <source>
        <dbReference type="ARBA" id="ARBA00023125"/>
    </source>
</evidence>
<evidence type="ECO:0000313" key="4">
    <source>
        <dbReference type="EMBL" id="KKR12170.1"/>
    </source>
</evidence>
<dbReference type="GO" id="GO:0030527">
    <property type="term" value="F:structural constituent of chromatin"/>
    <property type="evidence" value="ECO:0007669"/>
    <property type="project" value="InterPro"/>
</dbReference>
<dbReference type="CDD" id="cd13831">
    <property type="entry name" value="HU"/>
    <property type="match status" value="1"/>
</dbReference>
<organism evidence="4 5">
    <name type="scientific">Candidatus Wolfebacteria bacterium GW2011_GWC2_39_22</name>
    <dbReference type="NCBI Taxonomy" id="1619013"/>
    <lineage>
        <taxon>Bacteria</taxon>
        <taxon>Candidatus Wolfeibacteriota</taxon>
    </lineage>
</organism>
<gene>
    <name evidence="4" type="ORF">UT41_C0003G0097</name>
</gene>
<dbReference type="PANTHER" id="PTHR33175:SF3">
    <property type="entry name" value="DNA-BINDING PROTEIN HU-BETA"/>
    <property type="match status" value="1"/>
</dbReference>
<reference evidence="4 5" key="1">
    <citation type="journal article" date="2015" name="Nature">
        <title>rRNA introns, odd ribosomes, and small enigmatic genomes across a large radiation of phyla.</title>
        <authorList>
            <person name="Brown C.T."/>
            <person name="Hug L.A."/>
            <person name="Thomas B.C."/>
            <person name="Sharon I."/>
            <person name="Castelle C.J."/>
            <person name="Singh A."/>
            <person name="Wilkins M.J."/>
            <person name="Williams K.H."/>
            <person name="Banfield J.F."/>
        </authorList>
    </citation>
    <scope>NUCLEOTIDE SEQUENCE [LARGE SCALE GENOMIC DNA]</scope>
</reference>
<dbReference type="GO" id="GO:0003677">
    <property type="term" value="F:DNA binding"/>
    <property type="evidence" value="ECO:0007669"/>
    <property type="project" value="UniProtKB-KW"/>
</dbReference>
<proteinExistence type="inferred from homology"/>
<evidence type="ECO:0000313" key="5">
    <source>
        <dbReference type="Proteomes" id="UP000034665"/>
    </source>
</evidence>
<dbReference type="PRINTS" id="PR01727">
    <property type="entry name" value="DNABINDINGHU"/>
</dbReference>
<dbReference type="GO" id="GO:0030261">
    <property type="term" value="P:chromosome condensation"/>
    <property type="evidence" value="ECO:0007669"/>
    <property type="project" value="UniProtKB-KW"/>
</dbReference>
<dbReference type="PANTHER" id="PTHR33175">
    <property type="entry name" value="DNA-BINDING PROTEIN HU"/>
    <property type="match status" value="1"/>
</dbReference>
<evidence type="ECO:0000256" key="1">
    <source>
        <dbReference type="ARBA" id="ARBA00023067"/>
    </source>
</evidence>
<protein>
    <submittedName>
        <fullName evidence="4">DNA-binding protein HU</fullName>
    </submittedName>
</protein>
<dbReference type="Gene3D" id="4.10.520.10">
    <property type="entry name" value="IHF-like DNA-binding proteins"/>
    <property type="match status" value="1"/>
</dbReference>
<sequence length="107" mass="11370">MRISLIHYHWGHVYLSMNKVELIDAVQAAAGIEVKKQATAAVEAVFDTIAGALARGEEVAISGFGSFKATKRAARMGVNPKTGEKIQIAASVAPKFKAAKAFKDAVK</sequence>
<dbReference type="Pfam" id="PF00216">
    <property type="entry name" value="Bac_DNA_binding"/>
    <property type="match status" value="1"/>
</dbReference>
<dbReference type="PROSITE" id="PS00045">
    <property type="entry name" value="HISTONE_LIKE"/>
    <property type="match status" value="1"/>
</dbReference>
<comment type="similarity">
    <text evidence="3">Belongs to the bacterial histone-like protein family.</text>
</comment>
<evidence type="ECO:0000256" key="3">
    <source>
        <dbReference type="RuleBase" id="RU003939"/>
    </source>
</evidence>
<dbReference type="SMART" id="SM00411">
    <property type="entry name" value="BHL"/>
    <property type="match status" value="1"/>
</dbReference>
<dbReference type="STRING" id="1619013.UT41_C0003G0097"/>
<dbReference type="InterPro" id="IPR000119">
    <property type="entry name" value="Hist_DNA-bd"/>
</dbReference>
<dbReference type="Proteomes" id="UP000034665">
    <property type="component" value="Unassembled WGS sequence"/>
</dbReference>
<dbReference type="EMBL" id="LBWR01000003">
    <property type="protein sequence ID" value="KKR12170.1"/>
    <property type="molecule type" value="Genomic_DNA"/>
</dbReference>
<name>A0A0G0QP50_9BACT</name>
<dbReference type="SUPFAM" id="SSF47729">
    <property type="entry name" value="IHF-like DNA-binding proteins"/>
    <property type="match status" value="1"/>
</dbReference>
<accession>A0A0G0QP50</accession>
<keyword evidence="2 4" id="KW-0238">DNA-binding</keyword>